<dbReference type="AlphaFoldDB" id="A0A841ASY7"/>
<sequence length="206" mass="21211">MPASASEIPANDGDARVIEWYLAHGVDEDVAASLVAKFNSGELLDSMKADSVPVDIATVTTADEEITTSTFADGSVSVVALETPKPADPNARGIGTCSSITSGTGYTNYTNCDIWGSNAYLELHFRADYTRSGGTNGSIARVGSPYQYATGGTATTPQLSITRSFSSAAGPATAQGVSQYSSSATTFTAYLYLKVAANATTSTTGL</sequence>
<name>A0A841ASY7_9MICO</name>
<organism evidence="1 2">
    <name type="scientific">Conyzicola lurida</name>
    <dbReference type="NCBI Taxonomy" id="1172621"/>
    <lineage>
        <taxon>Bacteria</taxon>
        <taxon>Bacillati</taxon>
        <taxon>Actinomycetota</taxon>
        <taxon>Actinomycetes</taxon>
        <taxon>Micrococcales</taxon>
        <taxon>Microbacteriaceae</taxon>
        <taxon>Conyzicola</taxon>
    </lineage>
</organism>
<evidence type="ECO:0000313" key="2">
    <source>
        <dbReference type="Proteomes" id="UP000536685"/>
    </source>
</evidence>
<gene>
    <name evidence="1" type="ORF">HD599_003234</name>
</gene>
<comment type="caution">
    <text evidence="1">The sequence shown here is derived from an EMBL/GenBank/DDBJ whole genome shotgun (WGS) entry which is preliminary data.</text>
</comment>
<dbReference type="Proteomes" id="UP000536685">
    <property type="component" value="Unassembled WGS sequence"/>
</dbReference>
<keyword evidence="2" id="KW-1185">Reference proteome</keyword>
<evidence type="ECO:0000313" key="1">
    <source>
        <dbReference type="EMBL" id="MBB5844911.1"/>
    </source>
</evidence>
<reference evidence="1 2" key="1">
    <citation type="submission" date="2020-08" db="EMBL/GenBank/DDBJ databases">
        <title>Sequencing the genomes of 1000 actinobacteria strains.</title>
        <authorList>
            <person name="Klenk H.-P."/>
        </authorList>
    </citation>
    <scope>NUCLEOTIDE SEQUENCE [LARGE SCALE GENOMIC DNA]</scope>
    <source>
        <strain evidence="1 2">DSM 105784</strain>
    </source>
</reference>
<accession>A0A841ASY7</accession>
<protein>
    <submittedName>
        <fullName evidence="1">Uncharacterized protein</fullName>
    </submittedName>
</protein>
<dbReference type="EMBL" id="JACHMJ010000001">
    <property type="protein sequence ID" value="MBB5844911.1"/>
    <property type="molecule type" value="Genomic_DNA"/>
</dbReference>
<proteinExistence type="predicted"/>
<dbReference type="RefSeq" id="WP_184239531.1">
    <property type="nucleotide sequence ID" value="NZ_JACHMJ010000001.1"/>
</dbReference>